<proteinExistence type="predicted"/>
<evidence type="ECO:0000259" key="2">
    <source>
        <dbReference type="PROSITE" id="PS50041"/>
    </source>
</evidence>
<dbReference type="InterPro" id="IPR001304">
    <property type="entry name" value="C-type_lectin-like"/>
</dbReference>
<dbReference type="InterPro" id="IPR016186">
    <property type="entry name" value="C-type_lectin-like/link_sf"/>
</dbReference>
<dbReference type="STRING" id="31234.E3M8T2"/>
<keyword evidence="4" id="KW-1185">Reference proteome</keyword>
<organism evidence="4">
    <name type="scientific">Caenorhabditis remanei</name>
    <name type="common">Caenorhabditis vulgaris</name>
    <dbReference type="NCBI Taxonomy" id="31234"/>
    <lineage>
        <taxon>Eukaryota</taxon>
        <taxon>Metazoa</taxon>
        <taxon>Ecdysozoa</taxon>
        <taxon>Nematoda</taxon>
        <taxon>Chromadorea</taxon>
        <taxon>Rhabditida</taxon>
        <taxon>Rhabditina</taxon>
        <taxon>Rhabditomorpha</taxon>
        <taxon>Rhabditoidea</taxon>
        <taxon>Rhabditidae</taxon>
        <taxon>Peloderinae</taxon>
        <taxon>Caenorhabditis</taxon>
    </lineage>
</organism>
<dbReference type="FunCoup" id="E3M8T2">
    <property type="interactions" value="5"/>
</dbReference>
<name>E3M8T2_CAERE</name>
<dbReference type="CTD" id="9806027"/>
<dbReference type="InParanoid" id="E3M8T2"/>
<feature type="chain" id="PRO_5003176332" evidence="1">
    <location>
        <begin position="18"/>
        <end position="214"/>
    </location>
</feature>
<dbReference type="AlphaFoldDB" id="E3M8T2"/>
<dbReference type="HOGENOM" id="CLU_058687_0_0_1"/>
<dbReference type="GeneID" id="9806027"/>
<sequence length="214" mass="23219">MILPIFLFLSLISATVADEDYYGGGGPPGRPRPPPRPARGSRCPNGWMLFKRPQGNWCVGLYIGLVTQPVAETRCRGVGATLTGLQNDQERKRLASAGQQMALKHNFGDAAIWLGARRKGSCPRAGICQPRETFFWTDNHTTGNAGFGWSPGQPDGVSSYTLGVQACAHQFVFASGTTHPRWPGIPHGALDDQYCQEGHINPNRKLFACGKKAV</sequence>
<dbReference type="CDD" id="cd00037">
    <property type="entry name" value="CLECT"/>
    <property type="match status" value="1"/>
</dbReference>
<feature type="signal peptide" evidence="1">
    <location>
        <begin position="1"/>
        <end position="17"/>
    </location>
</feature>
<dbReference type="PROSITE" id="PS50041">
    <property type="entry name" value="C_TYPE_LECTIN_2"/>
    <property type="match status" value="1"/>
</dbReference>
<dbReference type="RefSeq" id="XP_003107476.2">
    <property type="nucleotide sequence ID" value="XM_003107428.2"/>
</dbReference>
<evidence type="ECO:0000256" key="1">
    <source>
        <dbReference type="SAM" id="SignalP"/>
    </source>
</evidence>
<dbReference type="OrthoDB" id="5796004at2759"/>
<dbReference type="KEGG" id="crq:GCK72_003520"/>
<dbReference type="Proteomes" id="UP000008281">
    <property type="component" value="Unassembled WGS sequence"/>
</dbReference>
<evidence type="ECO:0000313" key="4">
    <source>
        <dbReference type="Proteomes" id="UP000008281"/>
    </source>
</evidence>
<protein>
    <submittedName>
        <fullName evidence="3">CRE-CLEC-92 protein</fullName>
    </submittedName>
</protein>
<reference evidence="3" key="1">
    <citation type="submission" date="2007-07" db="EMBL/GenBank/DDBJ databases">
        <title>PCAP assembly of the Caenorhabditis remanei genome.</title>
        <authorList>
            <consortium name="The Caenorhabditis remanei Sequencing Consortium"/>
            <person name="Wilson R.K."/>
        </authorList>
    </citation>
    <scope>NUCLEOTIDE SEQUENCE [LARGE SCALE GENOMIC DNA]</scope>
    <source>
        <strain evidence="3">PB4641</strain>
    </source>
</reference>
<dbReference type="OMA" id="HPRWPGI"/>
<dbReference type="eggNOG" id="KOG4297">
    <property type="taxonomic scope" value="Eukaryota"/>
</dbReference>
<dbReference type="SMART" id="SM00034">
    <property type="entry name" value="CLECT"/>
    <property type="match status" value="1"/>
</dbReference>
<gene>
    <name evidence="3" type="primary">Cre-clec-92</name>
    <name evidence="3" type="ORF">CRE_14012</name>
</gene>
<accession>E3M8T2</accession>
<dbReference type="EMBL" id="DS268429">
    <property type="protein sequence ID" value="EFO95796.1"/>
    <property type="molecule type" value="Genomic_DNA"/>
</dbReference>
<dbReference type="Gene3D" id="3.10.100.10">
    <property type="entry name" value="Mannose-Binding Protein A, subunit A"/>
    <property type="match status" value="1"/>
</dbReference>
<dbReference type="PANTHER" id="PTHR47517:SF2">
    <property type="entry name" value="C-TYPE LECTIN DOMAIN-CONTAINING PROTEIN"/>
    <property type="match status" value="1"/>
</dbReference>
<evidence type="ECO:0000313" key="3">
    <source>
        <dbReference type="EMBL" id="EFO95796.1"/>
    </source>
</evidence>
<feature type="domain" description="C-type lectin" evidence="2">
    <location>
        <begin position="54"/>
        <end position="196"/>
    </location>
</feature>
<keyword evidence="1" id="KW-0732">Signal</keyword>
<dbReference type="SUPFAM" id="SSF56436">
    <property type="entry name" value="C-type lectin-like"/>
    <property type="match status" value="1"/>
</dbReference>
<dbReference type="PANTHER" id="PTHR47517">
    <property type="entry name" value="C-TYPE LECTIN-RELATED"/>
    <property type="match status" value="1"/>
</dbReference>
<dbReference type="InterPro" id="IPR016187">
    <property type="entry name" value="CTDL_fold"/>
</dbReference>